<sequence>MDWILTRQRVDQQPDHCPCLVAASGT</sequence>
<dbReference type="AlphaFoldDB" id="A0A0A8YW42"/>
<name>A0A0A8YW42_ARUDO</name>
<dbReference type="EMBL" id="GBRH01267074">
    <property type="protein sequence ID" value="JAD30821.1"/>
    <property type="molecule type" value="Transcribed_RNA"/>
</dbReference>
<proteinExistence type="predicted"/>
<evidence type="ECO:0000313" key="1">
    <source>
        <dbReference type="EMBL" id="JAD30821.1"/>
    </source>
</evidence>
<protein>
    <submittedName>
        <fullName evidence="1">Uncharacterized protein</fullName>
    </submittedName>
</protein>
<accession>A0A0A8YW42</accession>
<reference evidence="1" key="1">
    <citation type="submission" date="2014-09" db="EMBL/GenBank/DDBJ databases">
        <authorList>
            <person name="Magalhaes I.L.F."/>
            <person name="Oliveira U."/>
            <person name="Santos F.R."/>
            <person name="Vidigal T.H.D.A."/>
            <person name="Brescovit A.D."/>
            <person name="Santos A.J."/>
        </authorList>
    </citation>
    <scope>NUCLEOTIDE SEQUENCE</scope>
    <source>
        <tissue evidence="1">Shoot tissue taken approximately 20 cm above the soil surface</tissue>
    </source>
</reference>
<reference evidence="1" key="2">
    <citation type="journal article" date="2015" name="Data Brief">
        <title>Shoot transcriptome of the giant reed, Arundo donax.</title>
        <authorList>
            <person name="Barrero R.A."/>
            <person name="Guerrero F.D."/>
            <person name="Moolhuijzen P."/>
            <person name="Goolsby J.A."/>
            <person name="Tidwell J."/>
            <person name="Bellgard S.E."/>
            <person name="Bellgard M.I."/>
        </authorList>
    </citation>
    <scope>NUCLEOTIDE SEQUENCE</scope>
    <source>
        <tissue evidence="1">Shoot tissue taken approximately 20 cm above the soil surface</tissue>
    </source>
</reference>
<organism evidence="1">
    <name type="scientific">Arundo donax</name>
    <name type="common">Giant reed</name>
    <name type="synonym">Donax arundinaceus</name>
    <dbReference type="NCBI Taxonomy" id="35708"/>
    <lineage>
        <taxon>Eukaryota</taxon>
        <taxon>Viridiplantae</taxon>
        <taxon>Streptophyta</taxon>
        <taxon>Embryophyta</taxon>
        <taxon>Tracheophyta</taxon>
        <taxon>Spermatophyta</taxon>
        <taxon>Magnoliopsida</taxon>
        <taxon>Liliopsida</taxon>
        <taxon>Poales</taxon>
        <taxon>Poaceae</taxon>
        <taxon>PACMAD clade</taxon>
        <taxon>Arundinoideae</taxon>
        <taxon>Arundineae</taxon>
        <taxon>Arundo</taxon>
    </lineage>
</organism>